<dbReference type="AlphaFoldDB" id="A0A5J4VI80"/>
<gene>
    <name evidence="1" type="ORF">EZS28_022425</name>
</gene>
<evidence type="ECO:0000313" key="1">
    <source>
        <dbReference type="EMBL" id="KAA6382049.1"/>
    </source>
</evidence>
<proteinExistence type="predicted"/>
<sequence length="146" mass="16847">MNFKSPIQVHIQLKEDRKHTLEIFIRLIPNLHESDSNLNIARFLRILPLHSSVANVTFQSLQKSGSYIGLDMLNYGNISESGSNPKIREMCQYRSEERYALLQAAPFHQGEDPSVVIRITTDEDTNMSTVWKRRLGPLYCNLLFII</sequence>
<name>A0A5J4VI80_9EUKA</name>
<protein>
    <submittedName>
        <fullName evidence="1">Uncharacterized protein</fullName>
    </submittedName>
</protein>
<dbReference type="EMBL" id="SNRW01006991">
    <property type="protein sequence ID" value="KAA6382049.1"/>
    <property type="molecule type" value="Genomic_DNA"/>
</dbReference>
<dbReference type="OrthoDB" id="10259133at2759"/>
<reference evidence="1 2" key="1">
    <citation type="submission" date="2019-03" db="EMBL/GenBank/DDBJ databases">
        <title>Single cell metagenomics reveals metabolic interactions within the superorganism composed of flagellate Streblomastix strix and complex community of Bacteroidetes bacteria on its surface.</title>
        <authorList>
            <person name="Treitli S.C."/>
            <person name="Kolisko M."/>
            <person name="Husnik F."/>
            <person name="Keeling P."/>
            <person name="Hampl V."/>
        </authorList>
    </citation>
    <scope>NUCLEOTIDE SEQUENCE [LARGE SCALE GENOMIC DNA]</scope>
    <source>
        <strain evidence="1">ST1C</strain>
    </source>
</reference>
<accession>A0A5J4VI80</accession>
<evidence type="ECO:0000313" key="2">
    <source>
        <dbReference type="Proteomes" id="UP000324800"/>
    </source>
</evidence>
<dbReference type="Proteomes" id="UP000324800">
    <property type="component" value="Unassembled WGS sequence"/>
</dbReference>
<organism evidence="1 2">
    <name type="scientific">Streblomastix strix</name>
    <dbReference type="NCBI Taxonomy" id="222440"/>
    <lineage>
        <taxon>Eukaryota</taxon>
        <taxon>Metamonada</taxon>
        <taxon>Preaxostyla</taxon>
        <taxon>Oxymonadida</taxon>
        <taxon>Streblomastigidae</taxon>
        <taxon>Streblomastix</taxon>
    </lineage>
</organism>
<comment type="caution">
    <text evidence="1">The sequence shown here is derived from an EMBL/GenBank/DDBJ whole genome shotgun (WGS) entry which is preliminary data.</text>
</comment>